<evidence type="ECO:0000313" key="1">
    <source>
        <dbReference type="EMBL" id="JAD20314.1"/>
    </source>
</evidence>
<dbReference type="EMBL" id="GBRH01277581">
    <property type="protein sequence ID" value="JAD20314.1"/>
    <property type="molecule type" value="Transcribed_RNA"/>
</dbReference>
<sequence length="20" mass="2154">MGCVLDEIMQDLATSLCLVV</sequence>
<reference evidence="1" key="1">
    <citation type="submission" date="2014-09" db="EMBL/GenBank/DDBJ databases">
        <authorList>
            <person name="Magalhaes I.L.F."/>
            <person name="Oliveira U."/>
            <person name="Santos F.R."/>
            <person name="Vidigal T.H.D.A."/>
            <person name="Brescovit A.D."/>
            <person name="Santos A.J."/>
        </authorList>
    </citation>
    <scope>NUCLEOTIDE SEQUENCE</scope>
    <source>
        <tissue evidence="1">Shoot tissue taken approximately 20 cm above the soil surface</tissue>
    </source>
</reference>
<organism evidence="1">
    <name type="scientific">Arundo donax</name>
    <name type="common">Giant reed</name>
    <name type="synonym">Donax arundinaceus</name>
    <dbReference type="NCBI Taxonomy" id="35708"/>
    <lineage>
        <taxon>Eukaryota</taxon>
        <taxon>Viridiplantae</taxon>
        <taxon>Streptophyta</taxon>
        <taxon>Embryophyta</taxon>
        <taxon>Tracheophyta</taxon>
        <taxon>Spermatophyta</taxon>
        <taxon>Magnoliopsida</taxon>
        <taxon>Liliopsida</taxon>
        <taxon>Poales</taxon>
        <taxon>Poaceae</taxon>
        <taxon>PACMAD clade</taxon>
        <taxon>Arundinoideae</taxon>
        <taxon>Arundineae</taxon>
        <taxon>Arundo</taxon>
    </lineage>
</organism>
<protein>
    <submittedName>
        <fullName evidence="1">Uncharacterized protein</fullName>
    </submittedName>
</protein>
<accession>A0A0A8Y3E4</accession>
<name>A0A0A8Y3E4_ARUDO</name>
<reference evidence="1" key="2">
    <citation type="journal article" date="2015" name="Data Brief">
        <title>Shoot transcriptome of the giant reed, Arundo donax.</title>
        <authorList>
            <person name="Barrero R.A."/>
            <person name="Guerrero F.D."/>
            <person name="Moolhuijzen P."/>
            <person name="Goolsby J.A."/>
            <person name="Tidwell J."/>
            <person name="Bellgard S.E."/>
            <person name="Bellgard M.I."/>
        </authorList>
    </citation>
    <scope>NUCLEOTIDE SEQUENCE</scope>
    <source>
        <tissue evidence="1">Shoot tissue taken approximately 20 cm above the soil surface</tissue>
    </source>
</reference>
<proteinExistence type="predicted"/>
<dbReference type="AlphaFoldDB" id="A0A0A8Y3E4"/>